<evidence type="ECO:0000259" key="2">
    <source>
        <dbReference type="Pfam" id="PF14436"/>
    </source>
</evidence>
<dbReference type="STRING" id="1121298.SAMN05444401_2952"/>
<sequence length="208" mass="21102">MVGGTIALACTVGGPILVGMAVGAATGAAYGGLLGGVLSYISGGDFMNGFSHGFMWGGISGAISGAVSAKGIEMLGTVFADGAVDSAIYVGETKFNGGDVSAMGVMSSFAMGMGISYWGSSRAAKRSKGVSNTSTRISVFPNSWNDSKIMDSIKNVGESPAISIRQRDGATWHRQIIDGVEIDVIKIGDDVISGYPTGKVNAPKPSGF</sequence>
<accession>A0A1M6J527</accession>
<feature type="transmembrane region" description="Helical" evidence="1">
    <location>
        <begin position="100"/>
        <end position="118"/>
    </location>
</feature>
<evidence type="ECO:0000313" key="3">
    <source>
        <dbReference type="EMBL" id="SHJ41820.1"/>
    </source>
</evidence>
<keyword evidence="1" id="KW-0812">Transmembrane</keyword>
<dbReference type="RefSeq" id="WP_073008239.1">
    <property type="nucleotide sequence ID" value="NZ_FQZO01000005.1"/>
</dbReference>
<evidence type="ECO:0000256" key="1">
    <source>
        <dbReference type="SAM" id="Phobius"/>
    </source>
</evidence>
<protein>
    <submittedName>
        <fullName evidence="3">EndoU nuclease</fullName>
    </submittedName>
</protein>
<gene>
    <name evidence="3" type="ORF">SAMN05444401_2952</name>
</gene>
<keyword evidence="1" id="KW-0472">Membrane</keyword>
<evidence type="ECO:0000313" key="4">
    <source>
        <dbReference type="Proteomes" id="UP000184080"/>
    </source>
</evidence>
<name>A0A1M6J527_9CLOT</name>
<proteinExistence type="predicted"/>
<keyword evidence="1" id="KW-1133">Transmembrane helix</keyword>
<dbReference type="Proteomes" id="UP000184080">
    <property type="component" value="Unassembled WGS sequence"/>
</dbReference>
<reference evidence="3 4" key="1">
    <citation type="submission" date="2016-11" db="EMBL/GenBank/DDBJ databases">
        <authorList>
            <person name="Jaros S."/>
            <person name="Januszkiewicz K."/>
            <person name="Wedrychowicz H."/>
        </authorList>
    </citation>
    <scope>NUCLEOTIDE SEQUENCE [LARGE SCALE GENOMIC DNA]</scope>
    <source>
        <strain evidence="3 4">DSM 21864</strain>
    </source>
</reference>
<feature type="transmembrane region" description="Helical" evidence="1">
    <location>
        <begin position="53"/>
        <end position="80"/>
    </location>
</feature>
<dbReference type="EMBL" id="FQZO01000005">
    <property type="protein sequence ID" value="SHJ41820.1"/>
    <property type="molecule type" value="Genomic_DNA"/>
</dbReference>
<dbReference type="InterPro" id="IPR029501">
    <property type="entry name" value="EndoU_bac"/>
</dbReference>
<organism evidence="3 4">
    <name type="scientific">Clostridium amylolyticum</name>
    <dbReference type="NCBI Taxonomy" id="1121298"/>
    <lineage>
        <taxon>Bacteria</taxon>
        <taxon>Bacillati</taxon>
        <taxon>Bacillota</taxon>
        <taxon>Clostridia</taxon>
        <taxon>Eubacteriales</taxon>
        <taxon>Clostridiaceae</taxon>
        <taxon>Clostridium</taxon>
    </lineage>
</organism>
<keyword evidence="4" id="KW-1185">Reference proteome</keyword>
<feature type="domain" description="Bacterial EndoU nuclease" evidence="2">
    <location>
        <begin position="127"/>
        <end position="197"/>
    </location>
</feature>
<dbReference type="AlphaFoldDB" id="A0A1M6J527"/>
<feature type="transmembrane region" description="Helical" evidence="1">
    <location>
        <begin position="16"/>
        <end position="41"/>
    </location>
</feature>
<dbReference type="Pfam" id="PF14436">
    <property type="entry name" value="EndoU_bacteria"/>
    <property type="match status" value="1"/>
</dbReference>
<dbReference type="GO" id="GO:0004519">
    <property type="term" value="F:endonuclease activity"/>
    <property type="evidence" value="ECO:0007669"/>
    <property type="project" value="InterPro"/>
</dbReference>